<sequence>MLGTKMKNSKSKKKIWKPRAAIYFDRNYTPNTFEDILEQIFPNHKRRQAIALFLINKLKKTPIPAEEWILTECEYLIWEADNIPYSTINKEKAEELFEYAQDVYNDLEISNTKRNKLIMAKAEELDLNLSGINTQFWIVKRVLNDLRIIYKKDRVYYLSKKGFSKLLKRIADITEDYLLDIEEEYEEEF</sequence>
<dbReference type="KEGG" id="ths:TES1_0651"/>
<name>W0I200_9EURY</name>
<accession>W0I200</accession>
<protein>
    <submittedName>
        <fullName evidence="1">Uncharacterized protein</fullName>
    </submittedName>
</protein>
<reference evidence="1 2" key="1">
    <citation type="journal article" date="2014" name="Int. J. Syst. Evol. Microbiol.">
        <title>Thermococcus paralvinellae sp. nov. and Thermococcus cleftensis sp. nov. of hyperthermophilic heterotrophs from deep-sea hydrothermal vents.</title>
        <authorList>
            <person name="Hensley S.A."/>
            <person name="Jung J.H."/>
            <person name="Park C.S."/>
            <person name="Holden J.F."/>
        </authorList>
    </citation>
    <scope>NUCLEOTIDE SEQUENCE [LARGE SCALE GENOMIC DNA]</scope>
    <source>
        <strain evidence="1 2">ES1</strain>
    </source>
</reference>
<evidence type="ECO:0000313" key="1">
    <source>
        <dbReference type="EMBL" id="AHF80039.1"/>
    </source>
</evidence>
<dbReference type="GeneID" id="24907819"/>
<evidence type="ECO:0000313" key="2">
    <source>
        <dbReference type="Proteomes" id="UP000019027"/>
    </source>
</evidence>
<gene>
    <name evidence="1" type="ORF">TES1_0651</name>
</gene>
<organism evidence="1 2">
    <name type="scientific">Thermococcus paralvinellae</name>
    <dbReference type="NCBI Taxonomy" id="582419"/>
    <lineage>
        <taxon>Archaea</taxon>
        <taxon>Methanobacteriati</taxon>
        <taxon>Methanobacteriota</taxon>
        <taxon>Thermococci</taxon>
        <taxon>Thermococcales</taxon>
        <taxon>Thermococcaceae</taxon>
        <taxon>Thermococcus</taxon>
    </lineage>
</organism>
<dbReference type="RefSeq" id="WP_042680202.1">
    <property type="nucleotide sequence ID" value="NZ_CP006965.1"/>
</dbReference>
<dbReference type="HOGENOM" id="CLU_1431713_0_0_2"/>
<dbReference type="EMBL" id="CP006965">
    <property type="protein sequence ID" value="AHF80039.1"/>
    <property type="molecule type" value="Genomic_DNA"/>
</dbReference>
<proteinExistence type="predicted"/>
<keyword evidence="2" id="KW-1185">Reference proteome</keyword>
<dbReference type="Proteomes" id="UP000019027">
    <property type="component" value="Chromosome"/>
</dbReference>
<dbReference type="AlphaFoldDB" id="W0I200"/>